<dbReference type="Pfam" id="PF01590">
    <property type="entry name" value="GAF"/>
    <property type="match status" value="1"/>
</dbReference>
<protein>
    <submittedName>
        <fullName evidence="11">SpoIIE family protein phosphatase</fullName>
    </submittedName>
</protein>
<evidence type="ECO:0000313" key="11">
    <source>
        <dbReference type="EMBL" id="MFC7013925.1"/>
    </source>
</evidence>
<name>A0ABW2E5E7_9ACTN</name>
<dbReference type="InterPro" id="IPR052016">
    <property type="entry name" value="Bact_Sigma-Reg"/>
</dbReference>
<dbReference type="InterPro" id="IPR003594">
    <property type="entry name" value="HATPase_dom"/>
</dbReference>
<evidence type="ECO:0000256" key="2">
    <source>
        <dbReference type="ARBA" id="ARBA00022475"/>
    </source>
</evidence>
<dbReference type="SMART" id="SM00091">
    <property type="entry name" value="PAS"/>
    <property type="match status" value="1"/>
</dbReference>
<feature type="transmembrane region" description="Helical" evidence="7">
    <location>
        <begin position="54"/>
        <end position="75"/>
    </location>
</feature>
<gene>
    <name evidence="11" type="ORF">ACFQMH_19800</name>
</gene>
<dbReference type="SUPFAM" id="SSF81606">
    <property type="entry name" value="PP2C-like"/>
    <property type="match status" value="1"/>
</dbReference>
<dbReference type="Pfam" id="PF13581">
    <property type="entry name" value="HATPase_c_2"/>
    <property type="match status" value="1"/>
</dbReference>
<evidence type="ECO:0000259" key="10">
    <source>
        <dbReference type="SMART" id="SM00331"/>
    </source>
</evidence>
<dbReference type="Gene3D" id="3.30.450.20">
    <property type="entry name" value="PAS domain"/>
    <property type="match status" value="2"/>
</dbReference>
<keyword evidence="2" id="KW-1003">Cell membrane</keyword>
<accession>A0ABW2E5E7</accession>
<dbReference type="InterPro" id="IPR029151">
    <property type="entry name" value="Sensor-like_sf"/>
</dbReference>
<dbReference type="EMBL" id="JBHSYM010000042">
    <property type="protein sequence ID" value="MFC7013925.1"/>
    <property type="molecule type" value="Genomic_DNA"/>
</dbReference>
<comment type="caution">
    <text evidence="11">The sequence shown here is derived from an EMBL/GenBank/DDBJ whole genome shotgun (WGS) entry which is preliminary data.</text>
</comment>
<reference evidence="12" key="1">
    <citation type="journal article" date="2019" name="Int. J. Syst. Evol. Microbiol.">
        <title>The Global Catalogue of Microorganisms (GCM) 10K type strain sequencing project: providing services to taxonomists for standard genome sequencing and annotation.</title>
        <authorList>
            <consortium name="The Broad Institute Genomics Platform"/>
            <consortium name="The Broad Institute Genome Sequencing Center for Infectious Disease"/>
            <person name="Wu L."/>
            <person name="Ma J."/>
        </authorList>
    </citation>
    <scope>NUCLEOTIDE SEQUENCE [LARGE SCALE GENOMIC DNA]</scope>
    <source>
        <strain evidence="12">JCM 4855</strain>
    </source>
</reference>
<dbReference type="Proteomes" id="UP001596409">
    <property type="component" value="Unassembled WGS sequence"/>
</dbReference>
<dbReference type="CDD" id="cd16936">
    <property type="entry name" value="HATPase_RsbW-like"/>
    <property type="match status" value="1"/>
</dbReference>
<dbReference type="Pfam" id="PF17203">
    <property type="entry name" value="sCache_3_2"/>
    <property type="match status" value="1"/>
</dbReference>
<dbReference type="RefSeq" id="WP_229881628.1">
    <property type="nucleotide sequence ID" value="NZ_BMWA01000034.1"/>
</dbReference>
<feature type="domain" description="GAF" evidence="8">
    <location>
        <begin position="377"/>
        <end position="552"/>
    </location>
</feature>
<dbReference type="SUPFAM" id="SSF55781">
    <property type="entry name" value="GAF domain-like"/>
    <property type="match status" value="1"/>
</dbReference>
<dbReference type="Gene3D" id="3.60.40.10">
    <property type="entry name" value="PPM-type phosphatase domain"/>
    <property type="match status" value="1"/>
</dbReference>
<feature type="transmembrane region" description="Helical" evidence="7">
    <location>
        <begin position="215"/>
        <end position="236"/>
    </location>
</feature>
<dbReference type="InterPro" id="IPR001932">
    <property type="entry name" value="PPM-type_phosphatase-like_dom"/>
</dbReference>
<sequence length="919" mass="98559">MDRFLGRMRGLRARLSRSAGKRSLPAEARPGGGHLLWRRRAGRSLARRSIAGQVFLLQFVTSIVIILTALSLLVVQARQNSMDDARRRALAVAESFAGAPGTAAAMTGTDPTAALQPRTETVRKASGVDYVVVFDEDGIRHTHPDPALIGKPVIGPPGLLQEVLDGRSVTSTFTGSLGPTVNASAPVRAGDGSVRGGVAVGVTVTNVNESAARQLPALIGAAAGALALALVSSALVSRRLRRLTRGQGPVEITRMYEHHDAVLHTIREGVLIVDSAGRLVLVNDEARRLLDLPPAPEGRRVTELGLNPGIAELLASHDTCTDEVHIAGGRLLAISLRHVDRAATAGETVATLRDTTELRREQGRAETARMRLELLYDAGARIGTTLDVVRTAEELAEAAVPRFADFVTVELLDAVRRGEEPAPGDLVMHRVAGRGIRDDAPLIPVGGRITFLPATPVLAGLDTGRAILTADLHAETGWRAQAPERAHRVLDYGIRSLITAPLRARGIALGTAHFWRCSSSGPFSREDLDITEELASRAAVAIDNGRRYARERTVAVALQRSLLPRGLPNQSALDVAWRYLPAQGGASGDWFDVLPLSGARVALVVGDVVGHGLHAAATMGRLRTAVHNFSALDMAPDELLGHLDELVARIDRDNAGAETGADIAGATCLYAVYDPVSCRCSMARAGHLPPALVRPDGSVDFPELPPGPPLGLGGLPFTSVEFRLPEGSQIVLFTDGLLENRKRDLDTGLDLLRSHLRHPDRTPDETCRALLDALRPSRATDDVALLVARTRAFPSDRIAEWDVPRDPSAVAAVRADATRRLAAWGLEETAFTTELVLSELVTNAIRHGAAPINVRLLRDRNLICEVSDGSSTAPHLRLAATTDEGGRGLFLVAQCTERWGTRYDQHGKVIWTEQHLYRP</sequence>
<organism evidence="11 12">
    <name type="scientific">Streptomyces viridiviolaceus</name>
    <dbReference type="NCBI Taxonomy" id="68282"/>
    <lineage>
        <taxon>Bacteria</taxon>
        <taxon>Bacillati</taxon>
        <taxon>Actinomycetota</taxon>
        <taxon>Actinomycetes</taxon>
        <taxon>Kitasatosporales</taxon>
        <taxon>Streptomycetaceae</taxon>
        <taxon>Streptomyces</taxon>
    </lineage>
</organism>
<dbReference type="Gene3D" id="3.30.565.10">
    <property type="entry name" value="Histidine kinase-like ATPase, C-terminal domain"/>
    <property type="match status" value="1"/>
</dbReference>
<dbReference type="SUPFAM" id="SSF103190">
    <property type="entry name" value="Sensory domain-like"/>
    <property type="match status" value="1"/>
</dbReference>
<evidence type="ECO:0000259" key="8">
    <source>
        <dbReference type="SMART" id="SM00065"/>
    </source>
</evidence>
<feature type="domain" description="PAS" evidence="9">
    <location>
        <begin position="257"/>
        <end position="322"/>
    </location>
</feature>
<keyword evidence="3 7" id="KW-0812">Transmembrane</keyword>
<evidence type="ECO:0000313" key="12">
    <source>
        <dbReference type="Proteomes" id="UP001596409"/>
    </source>
</evidence>
<comment type="subcellular location">
    <subcellularLocation>
        <location evidence="1">Cell membrane</location>
        <topology evidence="1">Multi-pass membrane protein</topology>
    </subcellularLocation>
</comment>
<dbReference type="SMART" id="SM00331">
    <property type="entry name" value="PP2C_SIG"/>
    <property type="match status" value="1"/>
</dbReference>
<evidence type="ECO:0000256" key="1">
    <source>
        <dbReference type="ARBA" id="ARBA00004651"/>
    </source>
</evidence>
<feature type="domain" description="PPM-type phosphatase" evidence="10">
    <location>
        <begin position="573"/>
        <end position="790"/>
    </location>
</feature>
<dbReference type="InterPro" id="IPR000014">
    <property type="entry name" value="PAS"/>
</dbReference>
<keyword evidence="12" id="KW-1185">Reference proteome</keyword>
<keyword evidence="4" id="KW-0378">Hydrolase</keyword>
<dbReference type="PANTHER" id="PTHR43156">
    <property type="entry name" value="STAGE II SPORULATION PROTEIN E-RELATED"/>
    <property type="match status" value="1"/>
</dbReference>
<dbReference type="InterPro" id="IPR003018">
    <property type="entry name" value="GAF"/>
</dbReference>
<dbReference type="InterPro" id="IPR036890">
    <property type="entry name" value="HATPase_C_sf"/>
</dbReference>
<dbReference type="Gene3D" id="3.30.450.40">
    <property type="match status" value="1"/>
</dbReference>
<evidence type="ECO:0000259" key="9">
    <source>
        <dbReference type="SMART" id="SM00091"/>
    </source>
</evidence>
<dbReference type="SUPFAM" id="SSF55874">
    <property type="entry name" value="ATPase domain of HSP90 chaperone/DNA topoisomerase II/histidine kinase"/>
    <property type="match status" value="1"/>
</dbReference>
<dbReference type="PANTHER" id="PTHR43156:SF2">
    <property type="entry name" value="STAGE II SPORULATION PROTEIN E"/>
    <property type="match status" value="1"/>
</dbReference>
<proteinExistence type="predicted"/>
<keyword evidence="5 7" id="KW-1133">Transmembrane helix</keyword>
<dbReference type="InterPro" id="IPR036457">
    <property type="entry name" value="PPM-type-like_dom_sf"/>
</dbReference>
<dbReference type="SMART" id="SM00065">
    <property type="entry name" value="GAF"/>
    <property type="match status" value="1"/>
</dbReference>
<evidence type="ECO:0000256" key="3">
    <source>
        <dbReference type="ARBA" id="ARBA00022692"/>
    </source>
</evidence>
<dbReference type="InterPro" id="IPR033463">
    <property type="entry name" value="sCache_3"/>
</dbReference>
<keyword evidence="6 7" id="KW-0472">Membrane</keyword>
<evidence type="ECO:0000256" key="5">
    <source>
        <dbReference type="ARBA" id="ARBA00022989"/>
    </source>
</evidence>
<dbReference type="InterPro" id="IPR029016">
    <property type="entry name" value="GAF-like_dom_sf"/>
</dbReference>
<evidence type="ECO:0000256" key="7">
    <source>
        <dbReference type="SAM" id="Phobius"/>
    </source>
</evidence>
<evidence type="ECO:0000256" key="4">
    <source>
        <dbReference type="ARBA" id="ARBA00022801"/>
    </source>
</evidence>
<evidence type="ECO:0000256" key="6">
    <source>
        <dbReference type="ARBA" id="ARBA00023136"/>
    </source>
</evidence>
<dbReference type="Pfam" id="PF07228">
    <property type="entry name" value="SpoIIE"/>
    <property type="match status" value="1"/>
</dbReference>